<organism evidence="1 2">
    <name type="scientific">Peronosclerospora sorghi</name>
    <dbReference type="NCBI Taxonomy" id="230839"/>
    <lineage>
        <taxon>Eukaryota</taxon>
        <taxon>Sar</taxon>
        <taxon>Stramenopiles</taxon>
        <taxon>Oomycota</taxon>
        <taxon>Peronosporomycetes</taxon>
        <taxon>Peronosporales</taxon>
        <taxon>Peronosporaceae</taxon>
        <taxon>Peronosclerospora</taxon>
    </lineage>
</organism>
<comment type="caution">
    <text evidence="1">The sequence shown here is derived from an EMBL/GenBank/DDBJ whole genome shotgun (WGS) entry which is preliminary data.</text>
</comment>
<dbReference type="EMBL" id="CM047589">
    <property type="protein sequence ID" value="KAI9920380.1"/>
    <property type="molecule type" value="Genomic_DNA"/>
</dbReference>
<sequence length="206" mass="23412">MRVVARTGRRTNGRTGGRTGWTDGWTDGRNLSVAARELKDWTGDSSCSTEGEDVKLGPLLQLFCLLPKHNLVLKGSMQWKCSFKNHARPRNNKLDLLENKFDYWDLVAKNLGTCANSVVLNEFDDYKKNIKSKHRCKLVVKIDQFKGTTCQISKLDSVGMYCRAVNELTFDANFREHVVDCCGVNFGICHDMTIRRTIPHKVLPNM</sequence>
<evidence type="ECO:0000313" key="2">
    <source>
        <dbReference type="Proteomes" id="UP001163321"/>
    </source>
</evidence>
<protein>
    <submittedName>
        <fullName evidence="1">Uncharacterized protein</fullName>
    </submittedName>
</protein>
<evidence type="ECO:0000313" key="1">
    <source>
        <dbReference type="EMBL" id="KAI9920380.1"/>
    </source>
</evidence>
<proteinExistence type="predicted"/>
<keyword evidence="2" id="KW-1185">Reference proteome</keyword>
<name>A0ACC0WNC9_9STRA</name>
<gene>
    <name evidence="1" type="ORF">PsorP6_016098</name>
</gene>
<reference evidence="1 2" key="1">
    <citation type="journal article" date="2022" name="bioRxiv">
        <title>The genome of the oomycete Peronosclerospora sorghi, a cosmopolitan pathogen of maize and sorghum, is inflated with dispersed pseudogenes.</title>
        <authorList>
            <person name="Fletcher K."/>
            <person name="Martin F."/>
            <person name="Isakeit T."/>
            <person name="Cavanaugh K."/>
            <person name="Magill C."/>
            <person name="Michelmore R."/>
        </authorList>
    </citation>
    <scope>NUCLEOTIDE SEQUENCE [LARGE SCALE GENOMIC DNA]</scope>
    <source>
        <strain evidence="1">P6</strain>
    </source>
</reference>
<dbReference type="Proteomes" id="UP001163321">
    <property type="component" value="Chromosome 10"/>
</dbReference>
<accession>A0ACC0WNC9</accession>